<dbReference type="Gene3D" id="2.60.120.10">
    <property type="entry name" value="Jelly Rolls"/>
    <property type="match status" value="1"/>
</dbReference>
<proteinExistence type="predicted"/>
<feature type="domain" description="Cyclic nucleotide-binding" evidence="4">
    <location>
        <begin position="53"/>
        <end position="149"/>
    </location>
</feature>
<keyword evidence="7" id="KW-1185">Reference proteome</keyword>
<gene>
    <name evidence="6" type="ORF">SAMN06295912_13020</name>
</gene>
<dbReference type="GO" id="GO:0003677">
    <property type="term" value="F:DNA binding"/>
    <property type="evidence" value="ECO:0007669"/>
    <property type="project" value="UniProtKB-KW"/>
</dbReference>
<organism evidence="6 7">
    <name type="scientific">Edaphosphingomonas laterariae</name>
    <dbReference type="NCBI Taxonomy" id="861865"/>
    <lineage>
        <taxon>Bacteria</taxon>
        <taxon>Pseudomonadati</taxon>
        <taxon>Pseudomonadota</taxon>
        <taxon>Alphaproteobacteria</taxon>
        <taxon>Sphingomonadales</taxon>
        <taxon>Rhizorhabdaceae</taxon>
        <taxon>Edaphosphingomonas</taxon>
    </lineage>
</organism>
<dbReference type="AlphaFoldDB" id="A0A239J5W1"/>
<evidence type="ECO:0000256" key="1">
    <source>
        <dbReference type="ARBA" id="ARBA00023015"/>
    </source>
</evidence>
<dbReference type="CDD" id="cd00092">
    <property type="entry name" value="HTH_CRP"/>
    <property type="match status" value="1"/>
</dbReference>
<dbReference type="FunFam" id="1.10.10.10:FF:000028">
    <property type="entry name" value="Fumarate/nitrate reduction transcriptional regulator Fnr"/>
    <property type="match status" value="1"/>
</dbReference>
<evidence type="ECO:0000256" key="2">
    <source>
        <dbReference type="ARBA" id="ARBA00023125"/>
    </source>
</evidence>
<dbReference type="Pfam" id="PF13545">
    <property type="entry name" value="HTH_Crp_2"/>
    <property type="match status" value="1"/>
</dbReference>
<dbReference type="EMBL" id="FZOS01000030">
    <property type="protein sequence ID" value="SNT00868.1"/>
    <property type="molecule type" value="Genomic_DNA"/>
</dbReference>
<dbReference type="Pfam" id="PF00027">
    <property type="entry name" value="cNMP_binding"/>
    <property type="match status" value="1"/>
</dbReference>
<dbReference type="OrthoDB" id="667966at2"/>
<evidence type="ECO:0000313" key="6">
    <source>
        <dbReference type="EMBL" id="SNT00868.1"/>
    </source>
</evidence>
<keyword evidence="3" id="KW-0804">Transcription</keyword>
<dbReference type="PANTHER" id="PTHR24567">
    <property type="entry name" value="CRP FAMILY TRANSCRIPTIONAL REGULATORY PROTEIN"/>
    <property type="match status" value="1"/>
</dbReference>
<dbReference type="CDD" id="cd00038">
    <property type="entry name" value="CAP_ED"/>
    <property type="match status" value="1"/>
</dbReference>
<dbReference type="InterPro" id="IPR050397">
    <property type="entry name" value="Env_Response_Regulators"/>
</dbReference>
<dbReference type="PROSITE" id="PS50042">
    <property type="entry name" value="CNMP_BINDING_3"/>
    <property type="match status" value="1"/>
</dbReference>
<dbReference type="InterPro" id="IPR012318">
    <property type="entry name" value="HTH_CRP"/>
</dbReference>
<dbReference type="PRINTS" id="PR00034">
    <property type="entry name" value="HTHCRP"/>
</dbReference>
<dbReference type="SUPFAM" id="SSF46785">
    <property type="entry name" value="Winged helix' DNA-binding domain"/>
    <property type="match status" value="1"/>
</dbReference>
<dbReference type="InterPro" id="IPR018490">
    <property type="entry name" value="cNMP-bd_dom_sf"/>
</dbReference>
<keyword evidence="2" id="KW-0238">DNA-binding</keyword>
<dbReference type="Proteomes" id="UP000198281">
    <property type="component" value="Unassembled WGS sequence"/>
</dbReference>
<protein>
    <submittedName>
        <fullName evidence="6">CRP/FNR family transcriptional regulator, anaerobic regulatory protein</fullName>
    </submittedName>
</protein>
<dbReference type="SMART" id="SM00100">
    <property type="entry name" value="cNMP"/>
    <property type="match status" value="1"/>
</dbReference>
<keyword evidence="1" id="KW-0805">Transcription regulation</keyword>
<dbReference type="GO" id="GO:0003700">
    <property type="term" value="F:DNA-binding transcription factor activity"/>
    <property type="evidence" value="ECO:0007669"/>
    <property type="project" value="TreeGrafter"/>
</dbReference>
<dbReference type="SMART" id="SM00419">
    <property type="entry name" value="HTH_CRP"/>
    <property type="match status" value="1"/>
</dbReference>
<dbReference type="InterPro" id="IPR014710">
    <property type="entry name" value="RmlC-like_jellyroll"/>
</dbReference>
<name>A0A239J5W1_9SPHN</name>
<evidence type="ECO:0000259" key="4">
    <source>
        <dbReference type="PROSITE" id="PS50042"/>
    </source>
</evidence>
<evidence type="ECO:0000313" key="7">
    <source>
        <dbReference type="Proteomes" id="UP000198281"/>
    </source>
</evidence>
<dbReference type="InterPro" id="IPR000595">
    <property type="entry name" value="cNMP-bd_dom"/>
</dbReference>
<dbReference type="PANTHER" id="PTHR24567:SF75">
    <property type="entry name" value="FUMARATE AND NITRATE REDUCTION REGULATORY PROTEIN"/>
    <property type="match status" value="1"/>
</dbReference>
<dbReference type="Gene3D" id="1.10.10.10">
    <property type="entry name" value="Winged helix-like DNA-binding domain superfamily/Winged helix DNA-binding domain"/>
    <property type="match status" value="1"/>
</dbReference>
<dbReference type="InterPro" id="IPR036388">
    <property type="entry name" value="WH-like_DNA-bd_sf"/>
</dbReference>
<dbReference type="GO" id="GO:0005829">
    <property type="term" value="C:cytosol"/>
    <property type="evidence" value="ECO:0007669"/>
    <property type="project" value="TreeGrafter"/>
</dbReference>
<evidence type="ECO:0000256" key="3">
    <source>
        <dbReference type="ARBA" id="ARBA00023163"/>
    </source>
</evidence>
<sequence length="245" mass="26509">MASLALAVADQALADLPPTHPCGTCPVRDIAVCGALDDASLRCFKEGGPTVAYDAGETVAFEGDAATSVYTLTAGLLRLSRFLPDGRRQIAGFLFPGDFLGLTLEKEHAFTVQAVVPSTLCRFPRPRFDSFAAGQPALERRLYALAAQELAAAREQLVLLGRKTATERIASFLLMLARRGRAEGTAADDIRIPVSRADMGDYLGLRIETVSRELSNLKAARVIQFTGRQTLRLCDRDRIEQLAEG</sequence>
<accession>A0A239J5W1</accession>
<reference evidence="7" key="1">
    <citation type="submission" date="2017-06" db="EMBL/GenBank/DDBJ databases">
        <authorList>
            <person name="Varghese N."/>
            <person name="Submissions S."/>
        </authorList>
    </citation>
    <scope>NUCLEOTIDE SEQUENCE [LARGE SCALE GENOMIC DNA]</scope>
    <source>
        <strain evidence="7">LNB2</strain>
    </source>
</reference>
<feature type="domain" description="HTH crp-type" evidence="5">
    <location>
        <begin position="163"/>
        <end position="237"/>
    </location>
</feature>
<dbReference type="InterPro" id="IPR036390">
    <property type="entry name" value="WH_DNA-bd_sf"/>
</dbReference>
<dbReference type="PROSITE" id="PS51063">
    <property type="entry name" value="HTH_CRP_2"/>
    <property type="match status" value="1"/>
</dbReference>
<dbReference type="SUPFAM" id="SSF51206">
    <property type="entry name" value="cAMP-binding domain-like"/>
    <property type="match status" value="1"/>
</dbReference>
<evidence type="ECO:0000259" key="5">
    <source>
        <dbReference type="PROSITE" id="PS51063"/>
    </source>
</evidence>